<gene>
    <name evidence="1" type="ORF">PLANPX_5854</name>
</gene>
<dbReference type="Gene3D" id="2.60.20.10">
    <property type="entry name" value="Crystallins"/>
    <property type="match status" value="1"/>
</dbReference>
<dbReference type="EMBL" id="AP021861">
    <property type="protein sequence ID" value="BBO36242.1"/>
    <property type="molecule type" value="Genomic_DNA"/>
</dbReference>
<organism evidence="1 2">
    <name type="scientific">Lacipirellula parvula</name>
    <dbReference type="NCBI Taxonomy" id="2650471"/>
    <lineage>
        <taxon>Bacteria</taxon>
        <taxon>Pseudomonadati</taxon>
        <taxon>Planctomycetota</taxon>
        <taxon>Planctomycetia</taxon>
        <taxon>Pirellulales</taxon>
        <taxon>Lacipirellulaceae</taxon>
        <taxon>Lacipirellula</taxon>
    </lineage>
</organism>
<accession>A0A5K7XJG7</accession>
<sequence length="118" mass="12621">MPSQSPALLAAMKLAVKANPKNKNGVWAVLYKDNNYGGKPLLIDDAGQTTMPNGWDDEATSAIAGPNAVFRLFHKAGYQSAHITLLPGEEISNLKLVGIHDGGSSYKLWDANALTPPY</sequence>
<reference evidence="2" key="1">
    <citation type="submission" date="2019-10" db="EMBL/GenBank/DDBJ databases">
        <title>Lacipirellula parvula gen. nov., sp. nov., representing a lineage of planctomycetes widespread in freshwater anoxic habitats, and description of the family Lacipirellulaceae.</title>
        <authorList>
            <person name="Dedysh S.N."/>
            <person name="Kulichevskaya I.S."/>
            <person name="Beletsky A.V."/>
            <person name="Rakitin A.L."/>
            <person name="Mardanov A.V."/>
            <person name="Ivanova A.A."/>
            <person name="Saltykova V.X."/>
            <person name="Rijpstra W.I.C."/>
            <person name="Sinninghe Damste J.S."/>
            <person name="Ravin N.V."/>
        </authorList>
    </citation>
    <scope>NUCLEOTIDE SEQUENCE [LARGE SCALE GENOMIC DNA]</scope>
    <source>
        <strain evidence="2">PX69</strain>
    </source>
</reference>
<dbReference type="SUPFAM" id="SSF49695">
    <property type="entry name" value="gamma-Crystallin-like"/>
    <property type="match status" value="1"/>
</dbReference>
<name>A0A5K7XJG7_9BACT</name>
<dbReference type="AlphaFoldDB" id="A0A5K7XJG7"/>
<dbReference type="Proteomes" id="UP000326837">
    <property type="component" value="Chromosome"/>
</dbReference>
<dbReference type="KEGG" id="lpav:PLANPX_5854"/>
<keyword evidence="2" id="KW-1185">Reference proteome</keyword>
<proteinExistence type="predicted"/>
<evidence type="ECO:0000313" key="2">
    <source>
        <dbReference type="Proteomes" id="UP000326837"/>
    </source>
</evidence>
<dbReference type="InterPro" id="IPR011024">
    <property type="entry name" value="G_crystallin-like"/>
</dbReference>
<protein>
    <submittedName>
        <fullName evidence="1">Uncharacterized protein</fullName>
    </submittedName>
</protein>
<evidence type="ECO:0000313" key="1">
    <source>
        <dbReference type="EMBL" id="BBO36242.1"/>
    </source>
</evidence>